<keyword evidence="4" id="KW-1185">Reference proteome</keyword>
<gene>
    <name evidence="3" type="ORF">MKI86_04285</name>
</gene>
<evidence type="ECO:0000256" key="2">
    <source>
        <dbReference type="ARBA" id="ARBA00022649"/>
    </source>
</evidence>
<dbReference type="InterPro" id="IPR035093">
    <property type="entry name" value="RelE/ParE_toxin_dom_sf"/>
</dbReference>
<dbReference type="RefSeq" id="WP_241597939.1">
    <property type="nucleotide sequence ID" value="NZ_JAKVIN010000002.1"/>
</dbReference>
<dbReference type="InterPro" id="IPR051803">
    <property type="entry name" value="TA_system_RelE-like_toxin"/>
</dbReference>
<dbReference type="Gene3D" id="3.30.2310.20">
    <property type="entry name" value="RelE-like"/>
    <property type="match status" value="1"/>
</dbReference>
<sequence>MLEVFHLPRAEEDLIDIWRHIAHDSESAADRLLDRFADAAEKLAAHPDAGRPRPELAEGLRSLSVGNYVLFYTVTPPRLILVRILSRYLDIDDADFQP</sequence>
<dbReference type="EMBL" id="JAKVIN010000002">
    <property type="protein sequence ID" value="MCJ8148342.1"/>
    <property type="molecule type" value="Genomic_DNA"/>
</dbReference>
<dbReference type="PANTHER" id="PTHR33755:SF6">
    <property type="entry name" value="PLASMID STABILIZATION SYSTEM PROTEIN"/>
    <property type="match status" value="1"/>
</dbReference>
<comment type="similarity">
    <text evidence="1">Belongs to the RelE toxin family.</text>
</comment>
<keyword evidence="2" id="KW-1277">Toxin-antitoxin system</keyword>
<reference evidence="3 4" key="1">
    <citation type="submission" date="2022-02" db="EMBL/GenBank/DDBJ databases">
        <title>Shinella B3.7 sp. nov., isolated from Sediment (Zhairuo Island).</title>
        <authorList>
            <person name="Chen G."/>
        </authorList>
    </citation>
    <scope>NUCLEOTIDE SEQUENCE [LARGE SCALE GENOMIC DNA]</scope>
    <source>
        <strain evidence="3 4">B3.7</strain>
    </source>
</reference>
<protein>
    <submittedName>
        <fullName evidence="3">Type II toxin-antitoxin system RelE/ParE family toxin</fullName>
    </submittedName>
</protein>
<organism evidence="3 4">
    <name type="scientific">Shinella sedimenti</name>
    <dbReference type="NCBI Taxonomy" id="2919913"/>
    <lineage>
        <taxon>Bacteria</taxon>
        <taxon>Pseudomonadati</taxon>
        <taxon>Pseudomonadota</taxon>
        <taxon>Alphaproteobacteria</taxon>
        <taxon>Hyphomicrobiales</taxon>
        <taxon>Rhizobiaceae</taxon>
        <taxon>Shinella</taxon>
    </lineage>
</organism>
<dbReference type="InterPro" id="IPR007712">
    <property type="entry name" value="RelE/ParE_toxin"/>
</dbReference>
<proteinExistence type="inferred from homology"/>
<evidence type="ECO:0000313" key="3">
    <source>
        <dbReference type="EMBL" id="MCJ8148342.1"/>
    </source>
</evidence>
<name>A0ABT0CIA7_9HYPH</name>
<evidence type="ECO:0000256" key="1">
    <source>
        <dbReference type="ARBA" id="ARBA00006226"/>
    </source>
</evidence>
<dbReference type="Pfam" id="PF05016">
    <property type="entry name" value="ParE_toxin"/>
    <property type="match status" value="1"/>
</dbReference>
<evidence type="ECO:0000313" key="4">
    <source>
        <dbReference type="Proteomes" id="UP001201844"/>
    </source>
</evidence>
<dbReference type="Proteomes" id="UP001201844">
    <property type="component" value="Unassembled WGS sequence"/>
</dbReference>
<accession>A0ABT0CIA7</accession>
<dbReference type="PANTHER" id="PTHR33755">
    <property type="entry name" value="TOXIN PARE1-RELATED"/>
    <property type="match status" value="1"/>
</dbReference>
<comment type="caution">
    <text evidence="3">The sequence shown here is derived from an EMBL/GenBank/DDBJ whole genome shotgun (WGS) entry which is preliminary data.</text>
</comment>